<keyword evidence="1" id="KW-0812">Transmembrane</keyword>
<keyword evidence="1" id="KW-1133">Transmembrane helix</keyword>
<dbReference type="EMBL" id="JAUCMV010000002">
    <property type="protein sequence ID" value="KAK0420093.1"/>
    <property type="molecule type" value="Genomic_DNA"/>
</dbReference>
<comment type="caution">
    <text evidence="2">The sequence shown here is derived from an EMBL/GenBank/DDBJ whole genome shotgun (WGS) entry which is preliminary data.</text>
</comment>
<keyword evidence="1" id="KW-0472">Membrane</keyword>
<evidence type="ECO:0000256" key="1">
    <source>
        <dbReference type="SAM" id="Phobius"/>
    </source>
</evidence>
<proteinExistence type="predicted"/>
<reference evidence="2" key="1">
    <citation type="submission" date="2023-06" db="EMBL/GenBank/DDBJ databases">
        <title>Genomic analysis of the entomopathogenic nematode Steinernema hermaphroditum.</title>
        <authorList>
            <person name="Schwarz E.M."/>
            <person name="Heppert J.K."/>
            <person name="Baniya A."/>
            <person name="Schwartz H.T."/>
            <person name="Tan C.-H."/>
            <person name="Antoshechkin I."/>
            <person name="Sternberg P.W."/>
            <person name="Goodrich-Blair H."/>
            <person name="Dillman A.R."/>
        </authorList>
    </citation>
    <scope>NUCLEOTIDE SEQUENCE</scope>
    <source>
        <strain evidence="2">PS9179</strain>
        <tissue evidence="2">Whole animal</tissue>
    </source>
</reference>
<evidence type="ECO:0000313" key="3">
    <source>
        <dbReference type="Proteomes" id="UP001175271"/>
    </source>
</evidence>
<dbReference type="Proteomes" id="UP001175271">
    <property type="component" value="Unassembled WGS sequence"/>
</dbReference>
<dbReference type="AlphaFoldDB" id="A0AA39M463"/>
<protein>
    <submittedName>
        <fullName evidence="2">Uncharacterized protein</fullName>
    </submittedName>
</protein>
<keyword evidence="3" id="KW-1185">Reference proteome</keyword>
<accession>A0AA39M463</accession>
<name>A0AA39M463_9BILA</name>
<feature type="transmembrane region" description="Helical" evidence="1">
    <location>
        <begin position="289"/>
        <end position="311"/>
    </location>
</feature>
<sequence length="467" mass="51174">MFAKLIIKEGGETETEEYKIVATEVVRKLSSVRSLVGLCGALLGFIAKSAAFHDENNEDGDHFSEDCIVQLLFDNKGGSVNEEADESSRCDEHFAQEPGLETDVPESSRAFEEMLNEDRHVFSICNNAEPEDQQASKVCAYSPYIGSASSGEMNATQRISLSDDAVMGVLPFLFLLVASAIALPPEEQDAFRHSRRTPPPVWPTRNPLDASAVQENVAPAVGESEKLLWSRRTSVTLAEPALPITLVALAALKRPRLWKKMSCVVPDLLHLLAALAAPSKSLWSRNKTSIIIVTIRDILAILIIAGLHIVLNRKWSRMSNKTTCIVLDLRTLLVILAPLIIAGLLVAPKKLLPLRKTISTTTVIIPDTHGILIIHDLHVARSMNLWLRKMSFVTLAVPGRLITLAVPEALKKLPLLKERNCIATPDHRDLLGILDPHSAPKKPSSTATPDTPVIPITRGLLAAFWIT</sequence>
<gene>
    <name evidence="2" type="ORF">QR680_014511</name>
</gene>
<evidence type="ECO:0000313" key="2">
    <source>
        <dbReference type="EMBL" id="KAK0420093.1"/>
    </source>
</evidence>
<feature type="transmembrane region" description="Helical" evidence="1">
    <location>
        <begin position="323"/>
        <end position="347"/>
    </location>
</feature>
<organism evidence="2 3">
    <name type="scientific">Steinernema hermaphroditum</name>
    <dbReference type="NCBI Taxonomy" id="289476"/>
    <lineage>
        <taxon>Eukaryota</taxon>
        <taxon>Metazoa</taxon>
        <taxon>Ecdysozoa</taxon>
        <taxon>Nematoda</taxon>
        <taxon>Chromadorea</taxon>
        <taxon>Rhabditida</taxon>
        <taxon>Tylenchina</taxon>
        <taxon>Panagrolaimomorpha</taxon>
        <taxon>Strongyloidoidea</taxon>
        <taxon>Steinernematidae</taxon>
        <taxon>Steinernema</taxon>
    </lineage>
</organism>